<evidence type="ECO:0000256" key="1">
    <source>
        <dbReference type="ARBA" id="ARBA00001917"/>
    </source>
</evidence>
<dbReference type="GeneID" id="81380457"/>
<feature type="binding site" evidence="5">
    <location>
        <begin position="323"/>
        <end position="327"/>
    </location>
    <ligand>
        <name>FMN</name>
        <dbReference type="ChEBI" id="CHEBI:58210"/>
    </ligand>
</feature>
<dbReference type="EMBL" id="JAPQKT010000002">
    <property type="protein sequence ID" value="KAJ5240779.1"/>
    <property type="molecule type" value="Genomic_DNA"/>
</dbReference>
<dbReference type="Pfam" id="PF01070">
    <property type="entry name" value="FMN_dh"/>
    <property type="match status" value="1"/>
</dbReference>
<dbReference type="SUPFAM" id="SSF51395">
    <property type="entry name" value="FMN-linked oxidoreductases"/>
    <property type="match status" value="1"/>
</dbReference>
<organism evidence="7 8">
    <name type="scientific">Penicillium citrinum</name>
    <dbReference type="NCBI Taxonomy" id="5077"/>
    <lineage>
        <taxon>Eukaryota</taxon>
        <taxon>Fungi</taxon>
        <taxon>Dikarya</taxon>
        <taxon>Ascomycota</taxon>
        <taxon>Pezizomycotina</taxon>
        <taxon>Eurotiomycetes</taxon>
        <taxon>Eurotiomycetidae</taxon>
        <taxon>Eurotiales</taxon>
        <taxon>Aspergillaceae</taxon>
        <taxon>Penicillium</taxon>
    </lineage>
</organism>
<keyword evidence="5" id="KW-0285">Flavoprotein</keyword>
<name>A0A9W9PAA7_PENCI</name>
<evidence type="ECO:0000256" key="4">
    <source>
        <dbReference type="PIRSR" id="PIRSR000138-1"/>
    </source>
</evidence>
<comment type="caution">
    <text evidence="7">The sequence shown here is derived from an EMBL/GenBank/DDBJ whole genome shotgun (WGS) entry which is preliminary data.</text>
</comment>
<dbReference type="PANTHER" id="PTHR10578:SF148">
    <property type="entry name" value="L-LACTATE DEHYDROGENASE (CYTOCHROME)"/>
    <property type="match status" value="1"/>
</dbReference>
<dbReference type="PROSITE" id="PS00557">
    <property type="entry name" value="FMN_HYDROXY_ACID_DH_1"/>
    <property type="match status" value="1"/>
</dbReference>
<feature type="binding site" evidence="5">
    <location>
        <begin position="346"/>
        <end position="347"/>
    </location>
    <ligand>
        <name>FMN</name>
        <dbReference type="ChEBI" id="CHEBI:58210"/>
    </ligand>
</feature>
<evidence type="ECO:0000256" key="3">
    <source>
        <dbReference type="ARBA" id="ARBA00024042"/>
    </source>
</evidence>
<feature type="binding site" evidence="5">
    <location>
        <position position="172"/>
    </location>
    <ligand>
        <name>glyoxylate</name>
        <dbReference type="ChEBI" id="CHEBI:36655"/>
    </ligand>
</feature>
<comment type="cofactor">
    <cofactor evidence="1">
        <name>FMN</name>
        <dbReference type="ChEBI" id="CHEBI:58210"/>
    </cofactor>
</comment>
<dbReference type="RefSeq" id="XP_056503784.1">
    <property type="nucleotide sequence ID" value="XM_056641290.1"/>
</dbReference>
<dbReference type="PANTHER" id="PTHR10578">
    <property type="entry name" value="S -2-HYDROXY-ACID OXIDASE-RELATED"/>
    <property type="match status" value="1"/>
</dbReference>
<comment type="similarity">
    <text evidence="3">Belongs to the FMN-dependent alpha-hydroxy acid dehydrogenase family.</text>
</comment>
<feature type="domain" description="FMN hydroxy acid dehydrogenase" evidence="6">
    <location>
        <begin position="39"/>
        <end position="396"/>
    </location>
</feature>
<dbReference type="GO" id="GO:0010181">
    <property type="term" value="F:FMN binding"/>
    <property type="evidence" value="ECO:0007669"/>
    <property type="project" value="InterPro"/>
</dbReference>
<dbReference type="InterPro" id="IPR037396">
    <property type="entry name" value="FMN_HAD"/>
</dbReference>
<feature type="binding site" evidence="5">
    <location>
        <position position="170"/>
    </location>
    <ligand>
        <name>FMN</name>
        <dbReference type="ChEBI" id="CHEBI:58210"/>
    </ligand>
</feature>
<feature type="binding site" evidence="5">
    <location>
        <position position="289"/>
    </location>
    <ligand>
        <name>glyoxylate</name>
        <dbReference type="ChEBI" id="CHEBI:36655"/>
    </ligand>
</feature>
<accession>A0A9W9PAA7</accession>
<evidence type="ECO:0000313" key="7">
    <source>
        <dbReference type="EMBL" id="KAJ5240779.1"/>
    </source>
</evidence>
<feature type="binding site" evidence="5">
    <location>
        <position position="198"/>
    </location>
    <ligand>
        <name>FMN</name>
        <dbReference type="ChEBI" id="CHEBI:58210"/>
    </ligand>
</feature>
<keyword evidence="5" id="KW-0288">FMN</keyword>
<protein>
    <submittedName>
        <fullName evidence="7">Oxidoreductase</fullName>
    </submittedName>
</protein>
<feature type="binding site" evidence="5">
    <location>
        <position position="292"/>
    </location>
    <ligand>
        <name>glyoxylate</name>
        <dbReference type="ChEBI" id="CHEBI:36655"/>
    </ligand>
</feature>
<keyword evidence="2" id="KW-0560">Oxidoreductase</keyword>
<evidence type="ECO:0000259" key="6">
    <source>
        <dbReference type="PROSITE" id="PS51349"/>
    </source>
</evidence>
<feature type="binding site" evidence="5">
    <location>
        <position position="287"/>
    </location>
    <ligand>
        <name>FMN</name>
        <dbReference type="ChEBI" id="CHEBI:58210"/>
    </ligand>
</feature>
<proteinExistence type="inferred from homology"/>
<reference evidence="7" key="1">
    <citation type="submission" date="2022-11" db="EMBL/GenBank/DDBJ databases">
        <authorList>
            <person name="Petersen C."/>
        </authorList>
    </citation>
    <scope>NUCLEOTIDE SEQUENCE</scope>
    <source>
        <strain evidence="7">IBT 23319</strain>
    </source>
</reference>
<dbReference type="Gene3D" id="3.20.20.70">
    <property type="entry name" value="Aldolase class I"/>
    <property type="match status" value="1"/>
</dbReference>
<keyword evidence="8" id="KW-1185">Reference proteome</keyword>
<dbReference type="PIRSF" id="PIRSF000138">
    <property type="entry name" value="Al-hdrx_acd_dh"/>
    <property type="match status" value="1"/>
</dbReference>
<evidence type="ECO:0000256" key="2">
    <source>
        <dbReference type="ARBA" id="ARBA00023002"/>
    </source>
</evidence>
<dbReference type="Proteomes" id="UP001147733">
    <property type="component" value="Unassembled WGS sequence"/>
</dbReference>
<dbReference type="InterPro" id="IPR000262">
    <property type="entry name" value="FMN-dep_DH"/>
</dbReference>
<dbReference type="InterPro" id="IPR008259">
    <property type="entry name" value="FMN_hydac_DH_AS"/>
</dbReference>
<feature type="binding site" evidence="5">
    <location>
        <position position="207"/>
    </location>
    <ligand>
        <name>glyoxylate</name>
        <dbReference type="ChEBI" id="CHEBI:36655"/>
    </ligand>
</feature>
<evidence type="ECO:0000256" key="5">
    <source>
        <dbReference type="PIRSR" id="PIRSR000138-2"/>
    </source>
</evidence>
<dbReference type="AlphaFoldDB" id="A0A9W9PAA7"/>
<dbReference type="InterPro" id="IPR013785">
    <property type="entry name" value="Aldolase_TIM"/>
</dbReference>
<feature type="active site" description="Proton acceptor" evidence="4">
    <location>
        <position position="289"/>
    </location>
</feature>
<sequence>MLTRMNLGAVAETDMGTTPVCLPNEIHSSETSLVNSSTSLLRSVVNLNDFETAASQILPARSFAFFKSGAEDEETVAWNCDSWYNIRFCPRVLRPIRSIDLTTSILGTTYSAPFFICPAGGSKLAHPSGDLTLTQAAGKNGILHWVPNNTGCGPKQLADARTETQTLYWQIYAMEDLSVTEKEVKDAIDLGYRAFALTVDAIHVGKRERDLRLIIKEEDLGANQEDDDNGFSGGPTVPRSQVYTDFDWTSAVSWMRKITDLPIAIKGIQSWEDAALCMKHGVHPWLSNHGGRQLEGAPSALDTLLEIRRNCPDVIRHCDVIVDGGIRRGTDIVKALALGARGVGLGRSFLYALAFGKPGVNKAIKILENEVITTMALLGVGSIDQLSPAYVNVDTLNFRNKRPRYSSRL</sequence>
<dbReference type="OrthoDB" id="1925334at2759"/>
<reference evidence="7" key="2">
    <citation type="journal article" date="2023" name="IMA Fungus">
        <title>Comparative genomic study of the Penicillium genus elucidates a diverse pangenome and 15 lateral gene transfer events.</title>
        <authorList>
            <person name="Petersen C."/>
            <person name="Sorensen T."/>
            <person name="Nielsen M.R."/>
            <person name="Sondergaard T.E."/>
            <person name="Sorensen J.L."/>
            <person name="Fitzpatrick D.A."/>
            <person name="Frisvad J.C."/>
            <person name="Nielsen K.L."/>
        </authorList>
    </citation>
    <scope>NUCLEOTIDE SEQUENCE</scope>
    <source>
        <strain evidence="7">IBT 23319</strain>
    </source>
</reference>
<evidence type="ECO:0000313" key="8">
    <source>
        <dbReference type="Proteomes" id="UP001147733"/>
    </source>
</evidence>
<dbReference type="InterPro" id="IPR012133">
    <property type="entry name" value="Alpha-hydoxy_acid_DH_FMN"/>
</dbReference>
<dbReference type="PROSITE" id="PS51349">
    <property type="entry name" value="FMN_HYDROXY_ACID_DH_2"/>
    <property type="match status" value="1"/>
</dbReference>
<gene>
    <name evidence="7" type="ORF">N7469_002370</name>
</gene>
<feature type="binding site" evidence="5">
    <location>
        <position position="266"/>
    </location>
    <ligand>
        <name>FMN</name>
        <dbReference type="ChEBI" id="CHEBI:58210"/>
    </ligand>
</feature>
<dbReference type="GO" id="GO:0016491">
    <property type="term" value="F:oxidoreductase activity"/>
    <property type="evidence" value="ECO:0007669"/>
    <property type="project" value="UniProtKB-KW"/>
</dbReference>
<feature type="binding site" evidence="5">
    <location>
        <begin position="118"/>
        <end position="120"/>
    </location>
    <ligand>
        <name>FMN</name>
        <dbReference type="ChEBI" id="CHEBI:58210"/>
    </ligand>
</feature>